<protein>
    <submittedName>
        <fullName evidence="3">Uncharacterized protein</fullName>
    </submittedName>
</protein>
<keyword evidence="2" id="KW-0732">Signal</keyword>
<feature type="signal peptide" evidence="2">
    <location>
        <begin position="1"/>
        <end position="20"/>
    </location>
</feature>
<accession>A0A067P3J9</accession>
<dbReference type="HOGENOM" id="CLU_2795006_0_0_1"/>
<gene>
    <name evidence="3" type="ORF">PLEOSDRAFT_1070124</name>
</gene>
<evidence type="ECO:0000313" key="4">
    <source>
        <dbReference type="Proteomes" id="UP000027073"/>
    </source>
</evidence>
<organism evidence="3 4">
    <name type="scientific">Pleurotus ostreatus (strain PC15)</name>
    <name type="common">Oyster mushroom</name>
    <dbReference type="NCBI Taxonomy" id="1137138"/>
    <lineage>
        <taxon>Eukaryota</taxon>
        <taxon>Fungi</taxon>
        <taxon>Dikarya</taxon>
        <taxon>Basidiomycota</taxon>
        <taxon>Agaricomycotina</taxon>
        <taxon>Agaricomycetes</taxon>
        <taxon>Agaricomycetidae</taxon>
        <taxon>Agaricales</taxon>
        <taxon>Pleurotineae</taxon>
        <taxon>Pleurotaceae</taxon>
        <taxon>Pleurotus</taxon>
    </lineage>
</organism>
<proteinExistence type="predicted"/>
<evidence type="ECO:0000313" key="3">
    <source>
        <dbReference type="EMBL" id="KDQ30451.1"/>
    </source>
</evidence>
<dbReference type="EMBL" id="KL198006">
    <property type="protein sequence ID" value="KDQ30451.1"/>
    <property type="molecule type" value="Genomic_DNA"/>
</dbReference>
<dbReference type="AlphaFoldDB" id="A0A067P3J9"/>
<reference evidence="4" key="1">
    <citation type="journal article" date="2014" name="Proc. Natl. Acad. Sci. U.S.A.">
        <title>Extensive sampling of basidiomycete genomes demonstrates inadequacy of the white-rot/brown-rot paradigm for wood decay fungi.</title>
        <authorList>
            <person name="Riley R."/>
            <person name="Salamov A.A."/>
            <person name="Brown D.W."/>
            <person name="Nagy L.G."/>
            <person name="Floudas D."/>
            <person name="Held B.W."/>
            <person name="Levasseur A."/>
            <person name="Lombard V."/>
            <person name="Morin E."/>
            <person name="Otillar R."/>
            <person name="Lindquist E.A."/>
            <person name="Sun H."/>
            <person name="LaButti K.M."/>
            <person name="Schmutz J."/>
            <person name="Jabbour D."/>
            <person name="Luo H."/>
            <person name="Baker S.E."/>
            <person name="Pisabarro A.G."/>
            <person name="Walton J.D."/>
            <person name="Blanchette R.A."/>
            <person name="Henrissat B."/>
            <person name="Martin F."/>
            <person name="Cullen D."/>
            <person name="Hibbett D.S."/>
            <person name="Grigoriev I.V."/>
        </authorList>
    </citation>
    <scope>NUCLEOTIDE SEQUENCE [LARGE SCALE GENOMIC DNA]</scope>
    <source>
        <strain evidence="4">PC15</strain>
    </source>
</reference>
<dbReference type="InParanoid" id="A0A067P3J9"/>
<dbReference type="Proteomes" id="UP000027073">
    <property type="component" value="Unassembled WGS sequence"/>
</dbReference>
<evidence type="ECO:0000256" key="1">
    <source>
        <dbReference type="SAM" id="MobiDB-lite"/>
    </source>
</evidence>
<evidence type="ECO:0000256" key="2">
    <source>
        <dbReference type="SAM" id="SignalP"/>
    </source>
</evidence>
<feature type="compositionally biased region" description="Basic and acidic residues" evidence="1">
    <location>
        <begin position="41"/>
        <end position="61"/>
    </location>
</feature>
<feature type="chain" id="PRO_5001642855" evidence="2">
    <location>
        <begin position="21"/>
        <end position="68"/>
    </location>
</feature>
<name>A0A067P3J9_PLEO1</name>
<dbReference type="VEuPathDB" id="FungiDB:PLEOSDRAFT_1070124"/>
<feature type="region of interest" description="Disordered" evidence="1">
    <location>
        <begin position="32"/>
        <end position="68"/>
    </location>
</feature>
<sequence>MLSKYSAIFATVLLAASTFAAPIDAASLEARIPRPPSWKRGSPDWRRGSPDWRRGSPDWRRGGTQPDW</sequence>